<proteinExistence type="predicted"/>
<feature type="transmembrane region" description="Helical" evidence="6">
    <location>
        <begin position="9"/>
        <end position="27"/>
    </location>
</feature>
<dbReference type="SUPFAM" id="SSF118215">
    <property type="entry name" value="Proton glutamate symport protein"/>
    <property type="match status" value="1"/>
</dbReference>
<dbReference type="Proteomes" id="UP001215143">
    <property type="component" value="Chromosome"/>
</dbReference>
<evidence type="ECO:0000256" key="6">
    <source>
        <dbReference type="SAM" id="Phobius"/>
    </source>
</evidence>
<keyword evidence="8" id="KW-1185">Reference proteome</keyword>
<keyword evidence="2" id="KW-0813">Transport</keyword>
<dbReference type="Pfam" id="PF00375">
    <property type="entry name" value="SDF"/>
    <property type="match status" value="1"/>
</dbReference>
<dbReference type="InterPro" id="IPR050746">
    <property type="entry name" value="DAACS"/>
</dbReference>
<feature type="transmembrane region" description="Helical" evidence="6">
    <location>
        <begin position="83"/>
        <end position="105"/>
    </location>
</feature>
<reference evidence="7 8" key="1">
    <citation type="submission" date="2023-02" db="EMBL/GenBank/DDBJ databases">
        <authorList>
            <person name="Liu G."/>
        </authorList>
    </citation>
    <scope>NUCLEOTIDE SEQUENCE [LARGE SCALE GENOMIC DNA]</scope>
    <source>
        <strain evidence="7 8">DSM 23008</strain>
    </source>
</reference>
<dbReference type="InterPro" id="IPR036458">
    <property type="entry name" value="Na:dicarbo_symporter_sf"/>
</dbReference>
<comment type="subcellular location">
    <subcellularLocation>
        <location evidence="1">Membrane</location>
        <topology evidence="1">Multi-pass membrane protein</topology>
    </subcellularLocation>
</comment>
<feature type="transmembrane region" description="Helical" evidence="6">
    <location>
        <begin position="47"/>
        <end position="71"/>
    </location>
</feature>
<keyword evidence="4 6" id="KW-1133">Transmembrane helix</keyword>
<evidence type="ECO:0000313" key="7">
    <source>
        <dbReference type="EMBL" id="WDF05109.1"/>
    </source>
</evidence>
<evidence type="ECO:0000256" key="4">
    <source>
        <dbReference type="ARBA" id="ARBA00022989"/>
    </source>
</evidence>
<dbReference type="PANTHER" id="PTHR11958:SF63">
    <property type="entry name" value="AMINO ACID TRANSPORTER"/>
    <property type="match status" value="1"/>
</dbReference>
<dbReference type="RefSeq" id="WP_144560260.1">
    <property type="nucleotide sequence ID" value="NZ_CP117834.1"/>
</dbReference>
<dbReference type="Gene3D" id="1.10.3860.10">
    <property type="entry name" value="Sodium:dicarboxylate symporter"/>
    <property type="match status" value="1"/>
</dbReference>
<evidence type="ECO:0000256" key="2">
    <source>
        <dbReference type="ARBA" id="ARBA00022448"/>
    </source>
</evidence>
<evidence type="ECO:0000256" key="1">
    <source>
        <dbReference type="ARBA" id="ARBA00004141"/>
    </source>
</evidence>
<feature type="transmembrane region" description="Helical" evidence="6">
    <location>
        <begin position="354"/>
        <end position="376"/>
    </location>
</feature>
<dbReference type="InterPro" id="IPR001991">
    <property type="entry name" value="Na-dicarboxylate_symporter"/>
</dbReference>
<gene>
    <name evidence="7" type="ORF">PQ477_06480</name>
</gene>
<feature type="transmembrane region" description="Helical" evidence="6">
    <location>
        <begin position="220"/>
        <end position="245"/>
    </location>
</feature>
<feature type="transmembrane region" description="Helical" evidence="6">
    <location>
        <begin position="150"/>
        <end position="167"/>
    </location>
</feature>
<evidence type="ECO:0000256" key="3">
    <source>
        <dbReference type="ARBA" id="ARBA00022692"/>
    </source>
</evidence>
<accession>A0ABY7W9I0</accession>
<protein>
    <submittedName>
        <fullName evidence="7">Dicarboxylate/amino acid:cation symporter</fullName>
    </submittedName>
</protein>
<feature type="transmembrane region" description="Helical" evidence="6">
    <location>
        <begin position="188"/>
        <end position="208"/>
    </location>
</feature>
<evidence type="ECO:0000313" key="8">
    <source>
        <dbReference type="Proteomes" id="UP001215143"/>
    </source>
</evidence>
<name>A0ABY7W9I0_9BACI</name>
<dbReference type="EMBL" id="CP117834">
    <property type="protein sequence ID" value="WDF05109.1"/>
    <property type="molecule type" value="Genomic_DNA"/>
</dbReference>
<dbReference type="PANTHER" id="PTHR11958">
    <property type="entry name" value="SODIUM/DICARBOXYLATE SYMPORTER-RELATED"/>
    <property type="match status" value="1"/>
</dbReference>
<keyword evidence="5 6" id="KW-0472">Membrane</keyword>
<evidence type="ECO:0000256" key="5">
    <source>
        <dbReference type="ARBA" id="ARBA00023136"/>
    </source>
</evidence>
<organism evidence="7 8">
    <name type="scientific">Shouchella hunanensis</name>
    <dbReference type="NCBI Taxonomy" id="766894"/>
    <lineage>
        <taxon>Bacteria</taxon>
        <taxon>Bacillati</taxon>
        <taxon>Bacillota</taxon>
        <taxon>Bacilli</taxon>
        <taxon>Bacillales</taxon>
        <taxon>Bacillaceae</taxon>
        <taxon>Shouchella</taxon>
    </lineage>
</organism>
<sequence>MDKNKLTRNILLGLLFGALLGLILPYFSQDAFNWLNQYLLDPAGTVFLRLIMMVVVPLVFFSLVVGISDLGSPKQLGRMGIQTVIFFLATSAISLTIGIIAAQIVQPGSPGLLGDGIAEDYEVADSVPIMDTLVNIIPNNPIESMANMEMLQIISFAIFVGLAMAMLGKKVETVKVFFVQANDIMMKIVTFVMAFAPIGAFALIASALGEAGWGAVGSLLSYFLTVTGVLIFHGIIVYGLIVYFLGKMSPVKFFKGFAPAMTMAFSLSSSNAVLPLSMKSAQENLGVSKQVSGFVQPLGATINMDGTGIMQAVATVFIAQVYGVDLTITQMLIIVLTATLASIGTAGVPGVGMIMLAMVLTSVGLPPDAIGLIIGIDRLLDMMRTAVNITGDAVLAVIVDRNEKRRGEISA</sequence>
<keyword evidence="3 6" id="KW-0812">Transmembrane</keyword>
<dbReference type="PRINTS" id="PR00173">
    <property type="entry name" value="EDTRNSPORT"/>
</dbReference>